<dbReference type="Pfam" id="PF13505">
    <property type="entry name" value="OMP_b-brl"/>
    <property type="match status" value="1"/>
</dbReference>
<feature type="signal peptide" evidence="2">
    <location>
        <begin position="1"/>
        <end position="18"/>
    </location>
</feature>
<evidence type="ECO:0000259" key="3">
    <source>
        <dbReference type="Pfam" id="PF13505"/>
    </source>
</evidence>
<dbReference type="InterPro" id="IPR011250">
    <property type="entry name" value="OMP/PagP_B-barrel"/>
</dbReference>
<feature type="chain" id="PRO_5046123835" evidence="2">
    <location>
        <begin position="19"/>
        <end position="213"/>
    </location>
</feature>
<evidence type="ECO:0000256" key="1">
    <source>
        <dbReference type="ARBA" id="ARBA00022729"/>
    </source>
</evidence>
<dbReference type="Proteomes" id="UP001595758">
    <property type="component" value="Unassembled WGS sequence"/>
</dbReference>
<feature type="domain" description="Outer membrane protein beta-barrel" evidence="3">
    <location>
        <begin position="6"/>
        <end position="207"/>
    </location>
</feature>
<keyword evidence="1 2" id="KW-0732">Signal</keyword>
<comment type="caution">
    <text evidence="4">The sequence shown here is derived from an EMBL/GenBank/DDBJ whole genome shotgun (WGS) entry which is preliminary data.</text>
</comment>
<dbReference type="InterPro" id="IPR027385">
    <property type="entry name" value="Beta-barrel_OMP"/>
</dbReference>
<reference evidence="5" key="1">
    <citation type="journal article" date="2019" name="Int. J. Syst. Evol. Microbiol.">
        <title>The Global Catalogue of Microorganisms (GCM) 10K type strain sequencing project: providing services to taxonomists for standard genome sequencing and annotation.</title>
        <authorList>
            <consortium name="The Broad Institute Genomics Platform"/>
            <consortium name="The Broad Institute Genome Sequencing Center for Infectious Disease"/>
            <person name="Wu L."/>
            <person name="Ma J."/>
        </authorList>
    </citation>
    <scope>NUCLEOTIDE SEQUENCE [LARGE SCALE GENOMIC DNA]</scope>
    <source>
        <strain evidence="5">CCUG 59858</strain>
    </source>
</reference>
<accession>A0ABV8CCY1</accession>
<dbReference type="EMBL" id="JBHSAB010000001">
    <property type="protein sequence ID" value="MFC3907809.1"/>
    <property type="molecule type" value="Genomic_DNA"/>
</dbReference>
<sequence>MRIAFLSAALLASGAAVAATPVDGLYASVFGGYTFMPANTSFTTTTGILVNGTSYDSGYNVGGRFGYKSTPLRYEGEITYMQADLDKFYINGIRQTGISGQTSATAAMANVYYDFPDMVPCVSPFVGVGLGFVGVDAKLNSAGPNGYTQFRGSNTVFGYQGTGGFTFNFNENYALNIAYRYMATDKVDDLGKIFQAHMASAGVIYRFDEALYK</sequence>
<evidence type="ECO:0000313" key="4">
    <source>
        <dbReference type="EMBL" id="MFC3907809.1"/>
    </source>
</evidence>
<gene>
    <name evidence="4" type="ORF">ACFORL_01770</name>
</gene>
<dbReference type="Gene3D" id="2.40.160.20">
    <property type="match status" value="1"/>
</dbReference>
<organism evidence="4 5">
    <name type="scientific">Legionella dresdenensis</name>
    <dbReference type="NCBI Taxonomy" id="450200"/>
    <lineage>
        <taxon>Bacteria</taxon>
        <taxon>Pseudomonadati</taxon>
        <taxon>Pseudomonadota</taxon>
        <taxon>Gammaproteobacteria</taxon>
        <taxon>Legionellales</taxon>
        <taxon>Legionellaceae</taxon>
        <taxon>Legionella</taxon>
    </lineage>
</organism>
<dbReference type="SUPFAM" id="SSF56925">
    <property type="entry name" value="OMPA-like"/>
    <property type="match status" value="1"/>
</dbReference>
<evidence type="ECO:0000313" key="5">
    <source>
        <dbReference type="Proteomes" id="UP001595758"/>
    </source>
</evidence>
<proteinExistence type="predicted"/>
<evidence type="ECO:0000256" key="2">
    <source>
        <dbReference type="SAM" id="SignalP"/>
    </source>
</evidence>
<protein>
    <submittedName>
        <fullName evidence="4">Outer membrane protein</fullName>
    </submittedName>
</protein>
<keyword evidence="5" id="KW-1185">Reference proteome</keyword>
<name>A0ABV8CCY1_9GAMM</name>